<sequence length="297" mass="32737">MSNRQLGPIVGATLITSDLQHVSKSYQQVLGFNLHAQFQVTEELALLWQSPKLEEANLHVLASSDGNSWLRIVEDNSAKPAMPLKSHGWMSLETNVGNVDSLRKRFTDERFTIIGEPAYLQVSDAIKAMQVIGPAGEVSYLTQIEREVPPFELPMTNAETAGLFIPVLATPDRDKSLDFYQTLNAADQGLKFDTKVSVLNNAWRQELEHQYPVATLQLDGKCLFEIDQVAQASAIVSNENGLPSGIGLITCVTKNIDAIAKRFNSNIHLINDDYYPGTKVLLLKGPAGEFIELVEAS</sequence>
<protein>
    <recommendedName>
        <fullName evidence="1">Glyoxalase/fosfomycin resistance/dioxygenase domain-containing protein</fullName>
    </recommendedName>
</protein>
<dbReference type="Pfam" id="PF00903">
    <property type="entry name" value="Glyoxalase"/>
    <property type="match status" value="1"/>
</dbReference>
<name>A0A7Y0LAJ5_9GAMM</name>
<dbReference type="Proteomes" id="UP000568664">
    <property type="component" value="Unassembled WGS sequence"/>
</dbReference>
<feature type="domain" description="Glyoxalase/fosfomycin resistance/dioxygenase" evidence="1">
    <location>
        <begin position="13"/>
        <end position="117"/>
    </location>
</feature>
<proteinExistence type="predicted"/>
<organism evidence="2 3">
    <name type="scientific">Thalassotalea algicola</name>
    <dbReference type="NCBI Taxonomy" id="2716224"/>
    <lineage>
        <taxon>Bacteria</taxon>
        <taxon>Pseudomonadati</taxon>
        <taxon>Pseudomonadota</taxon>
        <taxon>Gammaproteobacteria</taxon>
        <taxon>Alteromonadales</taxon>
        <taxon>Colwelliaceae</taxon>
        <taxon>Thalassotalea</taxon>
    </lineage>
</organism>
<reference evidence="2 3" key="1">
    <citation type="submission" date="2020-04" db="EMBL/GenBank/DDBJ databases">
        <title>Thalassotalea sp. M1531, isolated from the surface of marine red alga.</title>
        <authorList>
            <person name="Pang L."/>
            <person name="Lu D.-C."/>
        </authorList>
    </citation>
    <scope>NUCLEOTIDE SEQUENCE [LARGE SCALE GENOMIC DNA]</scope>
    <source>
        <strain evidence="2 3">M1531</strain>
    </source>
</reference>
<dbReference type="EMBL" id="JABBXH010000001">
    <property type="protein sequence ID" value="NMP30121.1"/>
    <property type="molecule type" value="Genomic_DNA"/>
</dbReference>
<evidence type="ECO:0000259" key="1">
    <source>
        <dbReference type="Pfam" id="PF00903"/>
    </source>
</evidence>
<evidence type="ECO:0000313" key="3">
    <source>
        <dbReference type="Proteomes" id="UP000568664"/>
    </source>
</evidence>
<dbReference type="RefSeq" id="WP_169073462.1">
    <property type="nucleotide sequence ID" value="NZ_JABBXH010000001.1"/>
</dbReference>
<keyword evidence="3" id="KW-1185">Reference proteome</keyword>
<evidence type="ECO:0000313" key="2">
    <source>
        <dbReference type="EMBL" id="NMP30121.1"/>
    </source>
</evidence>
<dbReference type="Gene3D" id="3.10.180.10">
    <property type="entry name" value="2,3-Dihydroxybiphenyl 1,2-Dioxygenase, domain 1"/>
    <property type="match status" value="2"/>
</dbReference>
<dbReference type="SUPFAM" id="SSF54593">
    <property type="entry name" value="Glyoxalase/Bleomycin resistance protein/Dihydroxybiphenyl dioxygenase"/>
    <property type="match status" value="2"/>
</dbReference>
<comment type="caution">
    <text evidence="2">The sequence shown here is derived from an EMBL/GenBank/DDBJ whole genome shotgun (WGS) entry which is preliminary data.</text>
</comment>
<accession>A0A7Y0LAJ5</accession>
<dbReference type="InterPro" id="IPR029068">
    <property type="entry name" value="Glyas_Bleomycin-R_OHBP_Dase"/>
</dbReference>
<gene>
    <name evidence="2" type="ORF">HII17_00980</name>
</gene>
<dbReference type="InterPro" id="IPR004360">
    <property type="entry name" value="Glyas_Fos-R_dOase_dom"/>
</dbReference>
<dbReference type="AlphaFoldDB" id="A0A7Y0LAJ5"/>